<accession>A0ABX0JMR1</accession>
<dbReference type="SUPFAM" id="SSF53850">
    <property type="entry name" value="Periplasmic binding protein-like II"/>
    <property type="match status" value="1"/>
</dbReference>
<dbReference type="Proteomes" id="UP001165962">
    <property type="component" value="Unassembled WGS sequence"/>
</dbReference>
<keyword evidence="2" id="KW-1185">Reference proteome</keyword>
<dbReference type="RefSeq" id="WP_166158521.1">
    <property type="nucleotide sequence ID" value="NZ_JAAOIW010000041.1"/>
</dbReference>
<name>A0ABX0JMR1_9BACL</name>
<evidence type="ECO:0008006" key="3">
    <source>
        <dbReference type="Google" id="ProtNLM"/>
    </source>
</evidence>
<organism evidence="1 2">
    <name type="scientific">Paenibacillus agricola</name>
    <dbReference type="NCBI Taxonomy" id="2716264"/>
    <lineage>
        <taxon>Bacteria</taxon>
        <taxon>Bacillati</taxon>
        <taxon>Bacillota</taxon>
        <taxon>Bacilli</taxon>
        <taxon>Bacillales</taxon>
        <taxon>Paenibacillaceae</taxon>
        <taxon>Paenibacillus</taxon>
    </lineage>
</organism>
<proteinExistence type="predicted"/>
<evidence type="ECO:0000313" key="1">
    <source>
        <dbReference type="EMBL" id="NHN35520.1"/>
    </source>
</evidence>
<dbReference type="EMBL" id="JAAOIW010000041">
    <property type="protein sequence ID" value="NHN35520.1"/>
    <property type="molecule type" value="Genomic_DNA"/>
</dbReference>
<evidence type="ECO:0000313" key="2">
    <source>
        <dbReference type="Proteomes" id="UP001165962"/>
    </source>
</evidence>
<reference evidence="1" key="1">
    <citation type="submission" date="2020-03" db="EMBL/GenBank/DDBJ databases">
        <title>Draft sequencing of Paenibacilllus sp. S3N08.</title>
        <authorList>
            <person name="Kim D.-U."/>
        </authorList>
    </citation>
    <scope>NUCLEOTIDE SEQUENCE</scope>
    <source>
        <strain evidence="1">S3N08</strain>
    </source>
</reference>
<dbReference type="Gene3D" id="3.40.190.10">
    <property type="entry name" value="Periplasmic binding protein-like II"/>
    <property type="match status" value="2"/>
</dbReference>
<gene>
    <name evidence="1" type="ORF">G9U52_38185</name>
</gene>
<protein>
    <recommendedName>
        <fullName evidence="3">ABC transporter substrate-binding protein</fullName>
    </recommendedName>
</protein>
<comment type="caution">
    <text evidence="1">The sequence shown here is derived from an EMBL/GenBank/DDBJ whole genome shotgun (WGS) entry which is preliminary data.</text>
</comment>
<sequence>MKKIKLLLFLKEPTTTEEFYQMLKAFKEKDSNGNQKADEIPLVGASVGAVSQKNQIDIFLMNAFIYDDGDKRFLLNNDKIDVAYNKPEWKNGLQYIRKLYKEGLIDSQSFTQDRNNLKKIAENPDLAIAGAIPAHSPSDMTIVEGSSGRWLDYQPIASIKGPTGIQKATWLPYDKSRLGHFVMTSTNKYPEATMRWGDFMYDFEANLHTNFGNEGSAWEWANPGDVGRDGQPAKYRLLVPFGRLQNQSWSQSGLIYKTDKDWFAGQAVIKQPDKEKMFYDVTKQKYDPYKPDISQIMPPLYFPPADAKQIAELDKTINDYVKSMIARFVTGDADLDKEWDTYVKTLDGMNLKKYVEIYQRSYDAQKATTTK</sequence>